<proteinExistence type="predicted"/>
<name>A0A319AQT9_9EURO</name>
<sequence>SLTINKAKNAFKRIREADQVGRSQLKESATGKEQPRCRAPPYCSECNTIGYIRTRCPTR</sequence>
<keyword evidence="2" id="KW-1185">Reference proteome</keyword>
<protein>
    <submittedName>
        <fullName evidence="1">Uncharacterized protein</fullName>
    </submittedName>
</protein>
<dbReference type="AlphaFoldDB" id="A0A319AQT9"/>
<reference evidence="1 2" key="1">
    <citation type="submission" date="2016-12" db="EMBL/GenBank/DDBJ databases">
        <title>The genomes of Aspergillus section Nigri reveals drivers in fungal speciation.</title>
        <authorList>
            <consortium name="DOE Joint Genome Institute"/>
            <person name="Vesth T.C."/>
            <person name="Nybo J."/>
            <person name="Theobald S."/>
            <person name="Brandl J."/>
            <person name="Frisvad J.C."/>
            <person name="Nielsen K.F."/>
            <person name="Lyhne E.K."/>
            <person name="Kogle M.E."/>
            <person name="Kuo A."/>
            <person name="Riley R."/>
            <person name="Clum A."/>
            <person name="Nolan M."/>
            <person name="Lipzen A."/>
            <person name="Salamov A."/>
            <person name="Henrissat B."/>
            <person name="Wiebenga A."/>
            <person name="De Vries R.P."/>
            <person name="Grigoriev I.V."/>
            <person name="Mortensen U.H."/>
            <person name="Andersen M.R."/>
            <person name="Baker S.E."/>
        </authorList>
    </citation>
    <scope>NUCLEOTIDE SEQUENCE [LARGE SCALE GENOMIC DNA]</scope>
    <source>
        <strain evidence="1 2">JOP 1030-1</strain>
    </source>
</reference>
<dbReference type="Proteomes" id="UP000248349">
    <property type="component" value="Unassembled WGS sequence"/>
</dbReference>
<feature type="non-terminal residue" evidence="1">
    <location>
        <position position="1"/>
    </location>
</feature>
<dbReference type="GeneID" id="37072751"/>
<dbReference type="OrthoDB" id="4369213at2759"/>
<organism evidence="1 2">
    <name type="scientific">Aspergillus saccharolyticus JOP 1030-1</name>
    <dbReference type="NCBI Taxonomy" id="1450539"/>
    <lineage>
        <taxon>Eukaryota</taxon>
        <taxon>Fungi</taxon>
        <taxon>Dikarya</taxon>
        <taxon>Ascomycota</taxon>
        <taxon>Pezizomycotina</taxon>
        <taxon>Eurotiomycetes</taxon>
        <taxon>Eurotiomycetidae</taxon>
        <taxon>Eurotiales</taxon>
        <taxon>Aspergillaceae</taxon>
        <taxon>Aspergillus</taxon>
        <taxon>Aspergillus subgen. Circumdati</taxon>
    </lineage>
</organism>
<evidence type="ECO:0000313" key="2">
    <source>
        <dbReference type="Proteomes" id="UP000248349"/>
    </source>
</evidence>
<dbReference type="RefSeq" id="XP_025434734.1">
    <property type="nucleotide sequence ID" value="XM_025571523.1"/>
</dbReference>
<accession>A0A319AQT9</accession>
<evidence type="ECO:0000313" key="1">
    <source>
        <dbReference type="EMBL" id="PYH48752.1"/>
    </source>
</evidence>
<dbReference type="EMBL" id="KZ821220">
    <property type="protein sequence ID" value="PYH48752.1"/>
    <property type="molecule type" value="Genomic_DNA"/>
</dbReference>
<gene>
    <name evidence="1" type="ORF">BP01DRAFT_288038</name>
</gene>